<organism evidence="1">
    <name type="scientific">Tetraodon nigroviridis</name>
    <name type="common">Spotted green pufferfish</name>
    <name type="synonym">Chelonodon nigroviridis</name>
    <dbReference type="NCBI Taxonomy" id="99883"/>
    <lineage>
        <taxon>Eukaryota</taxon>
        <taxon>Metazoa</taxon>
        <taxon>Chordata</taxon>
        <taxon>Craniata</taxon>
        <taxon>Vertebrata</taxon>
        <taxon>Euteleostomi</taxon>
        <taxon>Actinopterygii</taxon>
        <taxon>Neopterygii</taxon>
        <taxon>Teleostei</taxon>
        <taxon>Neoteleostei</taxon>
        <taxon>Acanthomorphata</taxon>
        <taxon>Eupercaria</taxon>
        <taxon>Tetraodontiformes</taxon>
        <taxon>Tetradontoidea</taxon>
        <taxon>Tetraodontidae</taxon>
        <taxon>Tetraodon</taxon>
    </lineage>
</organism>
<dbReference type="EMBL" id="CAAE01006292">
    <property type="protein sequence ID" value="CAF89074.1"/>
    <property type="molecule type" value="Genomic_DNA"/>
</dbReference>
<comment type="caution">
    <text evidence="1">The sequence shown here is derived from an EMBL/GenBank/DDBJ whole genome shotgun (WGS) entry which is preliminary data.</text>
</comment>
<dbReference type="KEGG" id="tng:GSTEN00002819G001"/>
<proteinExistence type="predicted"/>
<feature type="non-terminal residue" evidence="1">
    <location>
        <position position="1"/>
    </location>
</feature>
<sequence length="101" mass="11297">NLRRRRACPTAPSPPSRWRWPRSTLKPSVSLEPSVFLGWLSSPSAFSSLSWSATLSCTGFLFTSPTLYISTPKRLGICPRCLMSGESWVSQGAYFEIVRNK</sequence>
<reference evidence="1" key="1">
    <citation type="journal article" date="2004" name="Nature">
        <title>Genome duplication in the teleost fish Tetraodon nigroviridis reveals the early vertebrate proto-karyotype.</title>
        <authorList>
            <person name="Jaillon O."/>
            <person name="Aury J.-M."/>
            <person name="Brunet F."/>
            <person name="Petit J.-L."/>
            <person name="Stange-Thomann N."/>
            <person name="Mauceli E."/>
            <person name="Bouneau L."/>
            <person name="Fischer C."/>
            <person name="Ozouf-Costaz C."/>
            <person name="Bernot A."/>
            <person name="Nicaud S."/>
            <person name="Jaffe D."/>
            <person name="Fisher S."/>
            <person name="Lutfalla G."/>
            <person name="Dossat C."/>
            <person name="Segurens B."/>
            <person name="Dasilva C."/>
            <person name="Salanoubat M."/>
            <person name="Levy M."/>
            <person name="Boudet N."/>
            <person name="Castellano S."/>
            <person name="Anthouard V."/>
            <person name="Jubin C."/>
            <person name="Castelli V."/>
            <person name="Katinka M."/>
            <person name="Vacherie B."/>
            <person name="Biemont C."/>
            <person name="Skalli Z."/>
            <person name="Cattolico L."/>
            <person name="Poulain J."/>
            <person name="De Berardinis V."/>
            <person name="Cruaud C."/>
            <person name="Duprat S."/>
            <person name="Brottier P."/>
            <person name="Coutanceau J.-P."/>
            <person name="Gouzy J."/>
            <person name="Parra G."/>
            <person name="Lardier G."/>
            <person name="Chapple C."/>
            <person name="McKernan K.J."/>
            <person name="McEwan P."/>
            <person name="Bosak S."/>
            <person name="Kellis M."/>
            <person name="Volff J.-N."/>
            <person name="Guigo R."/>
            <person name="Zody M.C."/>
            <person name="Mesirov J."/>
            <person name="Lindblad-Toh K."/>
            <person name="Birren B."/>
            <person name="Nusbaum C."/>
            <person name="Kahn D."/>
            <person name="Robinson-Rechavi M."/>
            <person name="Laudet V."/>
            <person name="Schachter V."/>
            <person name="Quetier F."/>
            <person name="Saurin W."/>
            <person name="Scarpelli C."/>
            <person name="Wincker P."/>
            <person name="Lander E.S."/>
            <person name="Weissenbach J."/>
            <person name="Roest Crollius H."/>
        </authorList>
    </citation>
    <scope>NUCLEOTIDE SEQUENCE [LARGE SCALE GENOMIC DNA]</scope>
</reference>
<gene>
    <name evidence="1" type="ORF">GSTENG00002819001</name>
</gene>
<protein>
    <submittedName>
        <fullName evidence="1">(spotted green pufferfish) hypothetical protein</fullName>
    </submittedName>
</protein>
<reference evidence="1" key="2">
    <citation type="submission" date="2004-02" db="EMBL/GenBank/DDBJ databases">
        <authorList>
            <consortium name="Genoscope"/>
            <consortium name="Whitehead Institute Centre for Genome Research"/>
        </authorList>
    </citation>
    <scope>NUCLEOTIDE SEQUENCE</scope>
</reference>
<name>Q4TDF8_TETNG</name>
<accession>Q4TDF8</accession>
<evidence type="ECO:0000313" key="1">
    <source>
        <dbReference type="EMBL" id="CAF89074.1"/>
    </source>
</evidence>
<dbReference type="AlphaFoldDB" id="Q4TDF8"/>